<protein>
    <submittedName>
        <fullName evidence="2">Uncharacterized protein</fullName>
    </submittedName>
</protein>
<dbReference type="PANTHER" id="PTHR21277:SF29">
    <property type="entry name" value="TRANSCRIPTIONAL REGULATOR OF RNA POLII, SAGA, SUBUNIT"/>
    <property type="match status" value="1"/>
</dbReference>
<dbReference type="Pfam" id="PF12767">
    <property type="entry name" value="SAGA-Tad1"/>
    <property type="match status" value="1"/>
</dbReference>
<feature type="region of interest" description="Disordered" evidence="1">
    <location>
        <begin position="79"/>
        <end position="191"/>
    </location>
</feature>
<name>A0AAV3Q310_LITER</name>
<evidence type="ECO:0000313" key="2">
    <source>
        <dbReference type="EMBL" id="GAA0157905.1"/>
    </source>
</evidence>
<dbReference type="Proteomes" id="UP001454036">
    <property type="component" value="Unassembled WGS sequence"/>
</dbReference>
<proteinExistence type="predicted"/>
<feature type="compositionally biased region" description="Acidic residues" evidence="1">
    <location>
        <begin position="177"/>
        <end position="186"/>
    </location>
</feature>
<dbReference type="EMBL" id="BAABME010003212">
    <property type="protein sequence ID" value="GAA0157905.1"/>
    <property type="molecule type" value="Genomic_DNA"/>
</dbReference>
<feature type="compositionally biased region" description="Polar residues" evidence="1">
    <location>
        <begin position="157"/>
        <end position="168"/>
    </location>
</feature>
<dbReference type="InterPro" id="IPR024738">
    <property type="entry name" value="Hfi1/Tada1"/>
</dbReference>
<organism evidence="2 3">
    <name type="scientific">Lithospermum erythrorhizon</name>
    <name type="common">Purple gromwell</name>
    <name type="synonym">Lithospermum officinale var. erythrorhizon</name>
    <dbReference type="NCBI Taxonomy" id="34254"/>
    <lineage>
        <taxon>Eukaryota</taxon>
        <taxon>Viridiplantae</taxon>
        <taxon>Streptophyta</taxon>
        <taxon>Embryophyta</taxon>
        <taxon>Tracheophyta</taxon>
        <taxon>Spermatophyta</taxon>
        <taxon>Magnoliopsida</taxon>
        <taxon>eudicotyledons</taxon>
        <taxon>Gunneridae</taxon>
        <taxon>Pentapetalae</taxon>
        <taxon>asterids</taxon>
        <taxon>lamiids</taxon>
        <taxon>Boraginales</taxon>
        <taxon>Boraginaceae</taxon>
        <taxon>Boraginoideae</taxon>
        <taxon>Lithospermeae</taxon>
        <taxon>Lithospermum</taxon>
    </lineage>
</organism>
<dbReference type="GO" id="GO:0006357">
    <property type="term" value="P:regulation of transcription by RNA polymerase II"/>
    <property type="evidence" value="ECO:0007669"/>
    <property type="project" value="TreeGrafter"/>
</dbReference>
<feature type="compositionally biased region" description="Polar residues" evidence="1">
    <location>
        <begin position="101"/>
        <end position="117"/>
    </location>
</feature>
<dbReference type="GO" id="GO:0000124">
    <property type="term" value="C:SAGA complex"/>
    <property type="evidence" value="ECO:0007669"/>
    <property type="project" value="TreeGrafter"/>
</dbReference>
<gene>
    <name evidence="2" type="ORF">LIER_15062</name>
</gene>
<dbReference type="GO" id="GO:0003713">
    <property type="term" value="F:transcription coactivator activity"/>
    <property type="evidence" value="ECO:0007669"/>
    <property type="project" value="TreeGrafter"/>
</dbReference>
<sequence length="356" mass="39624">MSEDPHCSRIDTVEIKFQIERALGPKKSEHYFDILSKYLSLKVTKGEFDKLCIGLVGRGNIYLHNRLIRAIVKNACVAKTPPPRHSREEAYQNKKVHNGHQRSSFQSLSRDGFPQSQRKGRGPVLRDCKVRESPSPLGPHGKTQINSCEDSGLMSRAQPSATELQSLGSRPPVEVNSVEEGEEVEQAAESPCIYSRSPVRAPLGIPSNTKGTKKLFLHGASPFPSTETCQNTCMLPDTSSLKKRLEHKLGMEGLNVSTDCINLLNNGLDAFMKRLVKPSLEIASSKSVQRRLHQMHPRIPVLNGMCYSMKPNKSHSVSLLDFGVAMEFNPRILGEDWPLQLEKISSRATEESFLIG</sequence>
<accession>A0AAV3Q310</accession>
<evidence type="ECO:0000256" key="1">
    <source>
        <dbReference type="SAM" id="MobiDB-lite"/>
    </source>
</evidence>
<dbReference type="PANTHER" id="PTHR21277">
    <property type="entry name" value="TRANSCRIPTIONAL ADAPTER 1"/>
    <property type="match status" value="1"/>
</dbReference>
<dbReference type="AlphaFoldDB" id="A0AAV3Q310"/>
<dbReference type="CDD" id="cd22933">
    <property type="entry name" value="HFD_HFI1"/>
    <property type="match status" value="1"/>
</dbReference>
<reference evidence="2 3" key="1">
    <citation type="submission" date="2024-01" db="EMBL/GenBank/DDBJ databases">
        <title>The complete chloroplast genome sequence of Lithospermum erythrorhizon: insights into the phylogenetic relationship among Boraginaceae species and the maternal lineages of purple gromwells.</title>
        <authorList>
            <person name="Okada T."/>
            <person name="Watanabe K."/>
        </authorList>
    </citation>
    <scope>NUCLEOTIDE SEQUENCE [LARGE SCALE GENOMIC DNA]</scope>
</reference>
<evidence type="ECO:0000313" key="3">
    <source>
        <dbReference type="Proteomes" id="UP001454036"/>
    </source>
</evidence>
<comment type="caution">
    <text evidence="2">The sequence shown here is derived from an EMBL/GenBank/DDBJ whole genome shotgun (WGS) entry which is preliminary data.</text>
</comment>
<keyword evidence="3" id="KW-1185">Reference proteome</keyword>